<keyword evidence="2" id="KW-0227">DNA damage</keyword>
<feature type="region of interest" description="Disordered" evidence="10">
    <location>
        <begin position="124"/>
        <end position="147"/>
    </location>
</feature>
<evidence type="ECO:0000256" key="3">
    <source>
        <dbReference type="ARBA" id="ARBA00022801"/>
    </source>
</evidence>
<comment type="caution">
    <text evidence="13">The sequence shown here is derived from an EMBL/GenBank/DDBJ whole genome shotgun (WGS) entry which is preliminary data.</text>
</comment>
<dbReference type="GO" id="GO:0016787">
    <property type="term" value="F:hydrolase activity"/>
    <property type="evidence" value="ECO:0007669"/>
    <property type="project" value="UniProtKB-KW"/>
</dbReference>
<feature type="domain" description="Helicase ATP-binding" evidence="11">
    <location>
        <begin position="42"/>
        <end position="235"/>
    </location>
</feature>
<evidence type="ECO:0000256" key="1">
    <source>
        <dbReference type="ARBA" id="ARBA00022741"/>
    </source>
</evidence>
<dbReference type="InterPro" id="IPR055367">
    <property type="entry name" value="WH4_Lhr"/>
</dbReference>
<dbReference type="SMART" id="SM00490">
    <property type="entry name" value="HELICc"/>
    <property type="match status" value="1"/>
</dbReference>
<dbReference type="InterPro" id="IPR013701">
    <property type="entry name" value="Lhr-like_DEAD/DEAH_assoc"/>
</dbReference>
<dbReference type="Pfam" id="PF00271">
    <property type="entry name" value="Helicase_C"/>
    <property type="match status" value="1"/>
</dbReference>
<reference evidence="14" key="1">
    <citation type="journal article" date="2019" name="Int. J. Syst. Evol. Microbiol.">
        <title>The Global Catalogue of Microorganisms (GCM) 10K type strain sequencing project: providing services to taxonomists for standard genome sequencing and annotation.</title>
        <authorList>
            <consortium name="The Broad Institute Genomics Platform"/>
            <consortium name="The Broad Institute Genome Sequencing Center for Infectious Disease"/>
            <person name="Wu L."/>
            <person name="Ma J."/>
        </authorList>
    </citation>
    <scope>NUCLEOTIDE SEQUENCE [LARGE SCALE GENOMIC DNA]</scope>
    <source>
        <strain evidence="14">CCUG 50347</strain>
    </source>
</reference>
<dbReference type="NCBIfam" id="NF007284">
    <property type="entry name" value="PRK09751.1"/>
    <property type="match status" value="1"/>
</dbReference>
<feature type="coiled-coil region" evidence="9">
    <location>
        <begin position="307"/>
        <end position="334"/>
    </location>
</feature>
<evidence type="ECO:0000256" key="5">
    <source>
        <dbReference type="ARBA" id="ARBA00022840"/>
    </source>
</evidence>
<keyword evidence="14" id="KW-1185">Reference proteome</keyword>
<dbReference type="Gene3D" id="3.40.50.300">
    <property type="entry name" value="P-loop containing nucleotide triphosphate hydrolases"/>
    <property type="match status" value="2"/>
</dbReference>
<dbReference type="PROSITE" id="PS51192">
    <property type="entry name" value="HELICASE_ATP_BIND_1"/>
    <property type="match status" value="1"/>
</dbReference>
<proteinExistence type="predicted"/>
<dbReference type="Pfam" id="PF23235">
    <property type="entry name" value="WHD_3rd_Lhr"/>
    <property type="match status" value="1"/>
</dbReference>
<dbReference type="EMBL" id="JBHSIM010000062">
    <property type="protein sequence ID" value="MFC4836418.1"/>
    <property type="molecule type" value="Genomic_DNA"/>
</dbReference>
<dbReference type="InterPro" id="IPR055369">
    <property type="entry name" value="WH2_Lhr"/>
</dbReference>
<keyword evidence="1" id="KW-0547">Nucleotide-binding</keyword>
<dbReference type="SMART" id="SM00382">
    <property type="entry name" value="AAA"/>
    <property type="match status" value="1"/>
</dbReference>
<organism evidence="13 14">
    <name type="scientific">Actinomycetospora chibensis</name>
    <dbReference type="NCBI Taxonomy" id="663606"/>
    <lineage>
        <taxon>Bacteria</taxon>
        <taxon>Bacillati</taxon>
        <taxon>Actinomycetota</taxon>
        <taxon>Actinomycetes</taxon>
        <taxon>Pseudonocardiales</taxon>
        <taxon>Pseudonocardiaceae</taxon>
        <taxon>Actinomycetospora</taxon>
    </lineage>
</organism>
<keyword evidence="8" id="KW-0413">Isomerase</keyword>
<dbReference type="Pfam" id="PF23236">
    <property type="entry name" value="WHD_2nd_Lhr"/>
    <property type="match status" value="1"/>
</dbReference>
<feature type="compositionally biased region" description="Basic residues" evidence="10">
    <location>
        <begin position="1339"/>
        <end position="1354"/>
    </location>
</feature>
<dbReference type="InterPro" id="IPR045628">
    <property type="entry name" value="Lhr_WH_dom"/>
</dbReference>
<dbReference type="InterPro" id="IPR027417">
    <property type="entry name" value="P-loop_NTPase"/>
</dbReference>
<keyword evidence="6" id="KW-0238">DNA-binding</keyword>
<dbReference type="GO" id="GO:0004386">
    <property type="term" value="F:helicase activity"/>
    <property type="evidence" value="ECO:0007669"/>
    <property type="project" value="UniProtKB-KW"/>
</dbReference>
<evidence type="ECO:0000256" key="8">
    <source>
        <dbReference type="ARBA" id="ARBA00023235"/>
    </source>
</evidence>
<dbReference type="InterPro" id="IPR003593">
    <property type="entry name" value="AAA+_ATPase"/>
</dbReference>
<dbReference type="InterPro" id="IPR014001">
    <property type="entry name" value="Helicase_ATP-bd"/>
</dbReference>
<dbReference type="PANTHER" id="PTHR47962">
    <property type="entry name" value="ATP-DEPENDENT HELICASE LHR-RELATED-RELATED"/>
    <property type="match status" value="1"/>
</dbReference>
<sequence length="1588" mass="168610">MSPSDGSAPRRPAAVLDRFSPATRDWFTGAFEGATAAQEGAWDAVADGQHALVVAPTGSGKTLAAFLWALDRLATTPPPEEATRRCRVLYVSPMKALTVDVQRNLRSPLAGLRQAAHRLGMTEPDVTVGSRTGDTPADERRSFNRTPPDILVTTPESLFLLLTSAARESLRGVDTVIVDEVHAVLASKRGAHLALSLERLDALLDAPAQRIGLSATVRPVDEVASFLGGGRPVRIVNPETAKTVQVRVEVPVEDMAALDGGGNASGPGVEEEVEGSAAGAAQKASIWPAVQERVLDLVGEHRSTIVFANSRRLAERLTARINELATERAHAADAERPPVELDTDDEADELAPVVGSAFPAEAVGQSGTAEPAEVIVARAHHGSMSRTQRTQVEEALKSGHLPCVVATSSLELGIDMGAVDLVIQVEAPPSVASGLQRVGRAGHQVGAVSEGVVFPKYRGDLVSCAVVAERMAGGQIEAMRYPRNPLDVLAQHVVAMTAMEPWSVEDLTSLVRRAAPFAGLPDSALQAVLDMLAGRYPSDDFGELRPRITWDRVTDQLAGRPGAQRLAVTSGGTIPDRGLYTVVTPGSGEGGTGGSRVGELDEEMVYESRVGDTFLLGSTSWRVLDITRDRVVAEPAPGVPARMPFWKGDAPGRPLELGRALGAFVREVAAADDEAAHTRTEAAGLDANASSNLLTYLREQKESTRHVPSDRTIVVERFRDELGDWRLVVHSPFGAQVNAPWALAIAARFRETRGLEVSAASADDGIVLRLPEALDDAGEEIMPGAEDVLLDPDEVEQVVTAEVSNSALFAARFRECAARSLLLPRRDPTRRTPLWQQRQKAAQLLSVASRFEQFPVVLETMREVLQDVYDVPGLAELMRDVRSRAVQVVDVATSSASPFARTLMFGYVGMFLYELDAPLAERRAAALSLDSTLLAELLGSEAIRELLDGDVLAEIEGQLQRTDPERHVRDAEGTADLLRFVGDLTTAEAGARGVQEPWLTELESARRAIRVRVAGEERWIAIEDAGRFRDALGAGLPVGVPEAFTEPVADPLGDLIARFARTRGPFPVAAAAHRFALGTAVVGGVVDRLVSSGRLMRGELRPEGAPPLPGVPADLPATGPDVCDAEVLRRLRRGSLARLRAEVEPVEPAALGRFLPSWHGIGPKRMRRSPGPDDVLGVVEQLAGAPIPASALESLVLPARLPGYSPALLDELTSAGEVTWTGCGSLAGGDGWLAVAPTDLADLLLPDPEDEHVDTPLHRALRETLDAGGALFFRQLTERTQAVLREGGEAETALPDDATLVAALWDLVWAGLATNDTLAPVRALVSGGGSRGSGGSRGGAHKQRRSPSRGRYARLGRAPMPSRTGPPTAQGRWSAVPVREAEPTRRAQARTEAFLERHGVLTRGALDTERVTGGFAGIYPVLRAMEESGRARRGYVIEGLGAAQFAVPGAIDRLRAESRLEDDGGAPSALVLAATDPAQPWGAALEWPPTTGDNSHRPGRKAGALVVLANGEPAIYVERGGKSLLSFTGERDALAAAASALATAVHEGWLGGIAVERADGSGALDGILAEVLTDAGFRHSPKGLRLRA</sequence>
<dbReference type="Proteomes" id="UP001595909">
    <property type="component" value="Unassembled WGS sequence"/>
</dbReference>
<dbReference type="PANTHER" id="PTHR47962:SF5">
    <property type="entry name" value="ATP-DEPENDENT HELICASE LHR-RELATED"/>
    <property type="match status" value="1"/>
</dbReference>
<evidence type="ECO:0000259" key="11">
    <source>
        <dbReference type="PROSITE" id="PS51192"/>
    </source>
</evidence>
<evidence type="ECO:0000256" key="6">
    <source>
        <dbReference type="ARBA" id="ARBA00023125"/>
    </source>
</evidence>
<feature type="region of interest" description="Disordered" evidence="10">
    <location>
        <begin position="1327"/>
        <end position="1384"/>
    </location>
</feature>
<evidence type="ECO:0000313" key="13">
    <source>
        <dbReference type="EMBL" id="MFC4836418.1"/>
    </source>
</evidence>
<keyword evidence="3 13" id="KW-0378">Hydrolase</keyword>
<dbReference type="Pfam" id="PF08494">
    <property type="entry name" value="DEAD_assoc"/>
    <property type="match status" value="1"/>
</dbReference>
<keyword evidence="5" id="KW-0067">ATP-binding</keyword>
<dbReference type="Pfam" id="PF23234">
    <property type="entry name" value="WHD_4th_Lhr"/>
    <property type="match status" value="1"/>
</dbReference>
<feature type="domain" description="Helicase C-terminal" evidence="12">
    <location>
        <begin position="289"/>
        <end position="494"/>
    </location>
</feature>
<dbReference type="SMART" id="SM00487">
    <property type="entry name" value="DEXDc"/>
    <property type="match status" value="1"/>
</dbReference>
<accession>A0ABV9RQB7</accession>
<dbReference type="Pfam" id="PF19306">
    <property type="entry name" value="WHD_Lhr"/>
    <property type="match status" value="1"/>
</dbReference>
<keyword evidence="9" id="KW-0175">Coiled coil</keyword>
<dbReference type="InterPro" id="IPR001650">
    <property type="entry name" value="Helicase_C-like"/>
</dbReference>
<dbReference type="InterPro" id="IPR055368">
    <property type="entry name" value="WH3_Lhr"/>
</dbReference>
<dbReference type="InterPro" id="IPR011545">
    <property type="entry name" value="DEAD/DEAH_box_helicase_dom"/>
</dbReference>
<name>A0ABV9RQB7_9PSEU</name>
<evidence type="ECO:0000259" key="12">
    <source>
        <dbReference type="PROSITE" id="PS51194"/>
    </source>
</evidence>
<dbReference type="RefSeq" id="WP_274189187.1">
    <property type="nucleotide sequence ID" value="NZ_BAABHN010000062.1"/>
</dbReference>
<feature type="compositionally biased region" description="Gly residues" evidence="10">
    <location>
        <begin position="1327"/>
        <end position="1338"/>
    </location>
</feature>
<gene>
    <name evidence="13" type="ORF">ACFPEL_28705</name>
</gene>
<dbReference type="Pfam" id="PF00270">
    <property type="entry name" value="DEAD"/>
    <property type="match status" value="1"/>
</dbReference>
<evidence type="ECO:0000256" key="9">
    <source>
        <dbReference type="SAM" id="Coils"/>
    </source>
</evidence>
<dbReference type="InterPro" id="IPR052511">
    <property type="entry name" value="ATP-dep_Helicase"/>
</dbReference>
<evidence type="ECO:0000256" key="4">
    <source>
        <dbReference type="ARBA" id="ARBA00022806"/>
    </source>
</evidence>
<keyword evidence="4 13" id="KW-0347">Helicase</keyword>
<evidence type="ECO:0000256" key="7">
    <source>
        <dbReference type="ARBA" id="ARBA00023204"/>
    </source>
</evidence>
<evidence type="ECO:0000256" key="10">
    <source>
        <dbReference type="SAM" id="MobiDB-lite"/>
    </source>
</evidence>
<dbReference type="SUPFAM" id="SSF52540">
    <property type="entry name" value="P-loop containing nucleoside triphosphate hydrolases"/>
    <property type="match status" value="1"/>
</dbReference>
<evidence type="ECO:0000256" key="2">
    <source>
        <dbReference type="ARBA" id="ARBA00022763"/>
    </source>
</evidence>
<evidence type="ECO:0000313" key="14">
    <source>
        <dbReference type="Proteomes" id="UP001595909"/>
    </source>
</evidence>
<keyword evidence="7" id="KW-0234">DNA repair</keyword>
<dbReference type="EC" id="3.6.4.-" evidence="13"/>
<dbReference type="PROSITE" id="PS51194">
    <property type="entry name" value="HELICASE_CTER"/>
    <property type="match status" value="1"/>
</dbReference>
<protein>
    <submittedName>
        <fullName evidence="13">ATP-dependent helicase</fullName>
        <ecNumber evidence="13">3.6.4.-</ecNumber>
    </submittedName>
</protein>